<protein>
    <submittedName>
        <fullName evidence="1">Uncharacterized protein</fullName>
    </submittedName>
</protein>
<comment type="caution">
    <text evidence="1">The sequence shown here is derived from an EMBL/GenBank/DDBJ whole genome shotgun (WGS) entry which is preliminary data.</text>
</comment>
<name>A0A2M9BN77_9BACT</name>
<dbReference type="EMBL" id="PGFA01000001">
    <property type="protein sequence ID" value="PJJ59407.1"/>
    <property type="molecule type" value="Genomic_DNA"/>
</dbReference>
<evidence type="ECO:0000313" key="1">
    <source>
        <dbReference type="EMBL" id="PJJ59407.1"/>
    </source>
</evidence>
<dbReference type="RefSeq" id="WP_100335130.1">
    <property type="nucleotide sequence ID" value="NZ_PGFA01000001.1"/>
</dbReference>
<accession>A0A2M9BN77</accession>
<dbReference type="OrthoDB" id="799521at2"/>
<gene>
    <name evidence="1" type="ORF">CLV45_0824</name>
</gene>
<evidence type="ECO:0000313" key="2">
    <source>
        <dbReference type="Proteomes" id="UP000228535"/>
    </source>
</evidence>
<proteinExistence type="predicted"/>
<keyword evidence="2" id="KW-1185">Reference proteome</keyword>
<dbReference type="Proteomes" id="UP000228535">
    <property type="component" value="Unassembled WGS sequence"/>
</dbReference>
<dbReference type="AlphaFoldDB" id="A0A2M9BN77"/>
<organism evidence="1 2">
    <name type="scientific">Hymenobacter chitinivorans DSM 11115</name>
    <dbReference type="NCBI Taxonomy" id="1121954"/>
    <lineage>
        <taxon>Bacteria</taxon>
        <taxon>Pseudomonadati</taxon>
        <taxon>Bacteroidota</taxon>
        <taxon>Cytophagia</taxon>
        <taxon>Cytophagales</taxon>
        <taxon>Hymenobacteraceae</taxon>
        <taxon>Hymenobacter</taxon>
    </lineage>
</organism>
<reference evidence="1 2" key="1">
    <citation type="submission" date="2017-11" db="EMBL/GenBank/DDBJ databases">
        <title>Genomic Encyclopedia of Archaeal and Bacterial Type Strains, Phase II (KMG-II): From Individual Species to Whole Genera.</title>
        <authorList>
            <person name="Goeker M."/>
        </authorList>
    </citation>
    <scope>NUCLEOTIDE SEQUENCE [LARGE SCALE GENOMIC DNA]</scope>
    <source>
        <strain evidence="1 2">DSM 11115</strain>
    </source>
</reference>
<sequence>MAKQLLSARDLTDEEVLKEFVKRFQCDGAVLIYLDEGTESWFGRWRNTTGRHWVHDFLTRMKRDMRQALSSNESDEGTTVAFLK</sequence>